<accession>A0A9N9I6U3</accession>
<gene>
    <name evidence="1" type="ORF">FMOSSE_LOCUS15139</name>
</gene>
<sequence>SCDKENLEIKHTTSFNFEIAIDINPLSGDPKTITDIIIEAVQNADEYKWR</sequence>
<keyword evidence="2" id="KW-1185">Reference proteome</keyword>
<reference evidence="1" key="1">
    <citation type="submission" date="2021-06" db="EMBL/GenBank/DDBJ databases">
        <authorList>
            <person name="Kallberg Y."/>
            <person name="Tangrot J."/>
            <person name="Rosling A."/>
        </authorList>
    </citation>
    <scope>NUCLEOTIDE SEQUENCE</scope>
    <source>
        <strain evidence="1">87-6 pot B 2015</strain>
    </source>
</reference>
<feature type="non-terminal residue" evidence="1">
    <location>
        <position position="1"/>
    </location>
</feature>
<dbReference type="EMBL" id="CAJVPP010014090">
    <property type="protein sequence ID" value="CAG8723063.1"/>
    <property type="molecule type" value="Genomic_DNA"/>
</dbReference>
<comment type="caution">
    <text evidence="1">The sequence shown here is derived from an EMBL/GenBank/DDBJ whole genome shotgun (WGS) entry which is preliminary data.</text>
</comment>
<name>A0A9N9I6U3_FUNMO</name>
<dbReference type="Proteomes" id="UP000789375">
    <property type="component" value="Unassembled WGS sequence"/>
</dbReference>
<dbReference type="AlphaFoldDB" id="A0A9N9I6U3"/>
<proteinExistence type="predicted"/>
<protein>
    <submittedName>
        <fullName evidence="1">6692_t:CDS:1</fullName>
    </submittedName>
</protein>
<organism evidence="1 2">
    <name type="scientific">Funneliformis mosseae</name>
    <name type="common">Endomycorrhizal fungus</name>
    <name type="synonym">Glomus mosseae</name>
    <dbReference type="NCBI Taxonomy" id="27381"/>
    <lineage>
        <taxon>Eukaryota</taxon>
        <taxon>Fungi</taxon>
        <taxon>Fungi incertae sedis</taxon>
        <taxon>Mucoromycota</taxon>
        <taxon>Glomeromycotina</taxon>
        <taxon>Glomeromycetes</taxon>
        <taxon>Glomerales</taxon>
        <taxon>Glomeraceae</taxon>
        <taxon>Funneliformis</taxon>
    </lineage>
</organism>
<evidence type="ECO:0000313" key="1">
    <source>
        <dbReference type="EMBL" id="CAG8723063.1"/>
    </source>
</evidence>
<evidence type="ECO:0000313" key="2">
    <source>
        <dbReference type="Proteomes" id="UP000789375"/>
    </source>
</evidence>